<keyword evidence="2" id="KW-0732">Signal</keyword>
<dbReference type="RefSeq" id="WP_035453919.1">
    <property type="nucleotide sequence ID" value="NZ_AZGA01000066.1"/>
</dbReference>
<protein>
    <recommendedName>
        <fullName evidence="5">Surface layer protein A domain-containing protein</fullName>
    </recommendedName>
</protein>
<proteinExistence type="predicted"/>
<gene>
    <name evidence="3" type="ORF">FC83_GL000231</name>
</gene>
<reference evidence="3 4" key="1">
    <citation type="journal article" date="2015" name="Genome Announc.">
        <title>Expanding the biotechnology potential of lactobacilli through comparative genomics of 213 strains and associated genera.</title>
        <authorList>
            <person name="Sun Z."/>
            <person name="Harris H.M."/>
            <person name="McCann A."/>
            <person name="Guo C."/>
            <person name="Argimon S."/>
            <person name="Zhang W."/>
            <person name="Yang X."/>
            <person name="Jeffery I.B."/>
            <person name="Cooney J.C."/>
            <person name="Kagawa T.F."/>
            <person name="Liu W."/>
            <person name="Song Y."/>
            <person name="Salvetti E."/>
            <person name="Wrobel A."/>
            <person name="Rasinkangas P."/>
            <person name="Parkhill J."/>
            <person name="Rea M.C."/>
            <person name="O'Sullivan O."/>
            <person name="Ritari J."/>
            <person name="Douillard F.P."/>
            <person name="Paul Ross R."/>
            <person name="Yang R."/>
            <person name="Briner A.E."/>
            <person name="Felis G.E."/>
            <person name="de Vos W.M."/>
            <person name="Barrangou R."/>
            <person name="Klaenhammer T.R."/>
            <person name="Caufield P.W."/>
            <person name="Cui Y."/>
            <person name="Zhang H."/>
            <person name="O'Toole P.W."/>
        </authorList>
    </citation>
    <scope>NUCLEOTIDE SEQUENCE [LARGE SCALE GENOMIC DNA]</scope>
    <source>
        <strain evidence="3 4">DSM 18527</strain>
    </source>
</reference>
<feature type="region of interest" description="Disordered" evidence="1">
    <location>
        <begin position="86"/>
        <end position="147"/>
    </location>
</feature>
<dbReference type="AlphaFoldDB" id="X0PTK4"/>
<sequence length="278" mass="29717">MKRKSKISLALLLSVLVAPSYCGSQPALAKTYTDAEIINYEKAHGMSIGYTPEQQAAFTKETRSALESYDNTVDDVTDWIDAGSQPQATADKAATAPQKSDNAPVQPTENTNNMGPNQSDNLSTTVSSSVIEPSTPINNNLNISPNQTGTAVYSNYSPLTIYQDAETTSQSGALDANCNEWAATHVAKDSCNNILAYDLGNNQWVKASQLSKTAPISGIFVTSPNTPLFFTDGTLASCLQNGGTYQVFAVTYINGRQALKLGSEAQWVLTATGAYYPQ</sequence>
<dbReference type="PATRIC" id="fig|1423734.3.peg.231"/>
<evidence type="ECO:0000313" key="4">
    <source>
        <dbReference type="Proteomes" id="UP000051236"/>
    </source>
</evidence>
<dbReference type="OrthoDB" id="2255372at2"/>
<evidence type="ECO:0000313" key="3">
    <source>
        <dbReference type="EMBL" id="KRM32829.1"/>
    </source>
</evidence>
<name>X0PTK4_9LACO</name>
<feature type="signal peptide" evidence="2">
    <location>
        <begin position="1"/>
        <end position="29"/>
    </location>
</feature>
<evidence type="ECO:0000256" key="2">
    <source>
        <dbReference type="SAM" id="SignalP"/>
    </source>
</evidence>
<feature type="compositionally biased region" description="Polar residues" evidence="1">
    <location>
        <begin position="97"/>
        <end position="147"/>
    </location>
</feature>
<dbReference type="EMBL" id="AZGA01000066">
    <property type="protein sequence ID" value="KRM32829.1"/>
    <property type="molecule type" value="Genomic_DNA"/>
</dbReference>
<evidence type="ECO:0000256" key="1">
    <source>
        <dbReference type="SAM" id="MobiDB-lite"/>
    </source>
</evidence>
<dbReference type="Proteomes" id="UP000051236">
    <property type="component" value="Unassembled WGS sequence"/>
</dbReference>
<feature type="chain" id="PRO_5009981026" description="Surface layer protein A domain-containing protein" evidence="2">
    <location>
        <begin position="30"/>
        <end position="278"/>
    </location>
</feature>
<evidence type="ECO:0008006" key="5">
    <source>
        <dbReference type="Google" id="ProtNLM"/>
    </source>
</evidence>
<organism evidence="3 4">
    <name type="scientific">Agrilactobacillus composti DSM 18527 = JCM 14202</name>
    <dbReference type="NCBI Taxonomy" id="1423734"/>
    <lineage>
        <taxon>Bacteria</taxon>
        <taxon>Bacillati</taxon>
        <taxon>Bacillota</taxon>
        <taxon>Bacilli</taxon>
        <taxon>Lactobacillales</taxon>
        <taxon>Lactobacillaceae</taxon>
        <taxon>Agrilactobacillus</taxon>
    </lineage>
</organism>
<dbReference type="STRING" id="1423734.FC83_GL000231"/>
<accession>X0PTK4</accession>
<comment type="caution">
    <text evidence="3">The sequence shown here is derived from an EMBL/GenBank/DDBJ whole genome shotgun (WGS) entry which is preliminary data.</text>
</comment>
<keyword evidence="4" id="KW-1185">Reference proteome</keyword>